<sequence>MSRRRTAAAWHVSDGNMLAYAANSLAETDCWSIEKHLEACSSCAREVSAAVLAGAAAPELARTRDAVMALAGAEAGTGRTGALRGRRRRRDSRTGAALRGWAVRFGWAAGPTLRLPWLLALVAVAALAVVMARVGEIAEARPLLLMFAPVLPLSGPALSYSRYADPLHEVAASTPSGGLRLLLIRTAAVLGVSTPLVTVTGFLLPAAPGTPGAATWLLPALALTLATLTLGSYTGCRYAAAGISATWLAAVALASRTGLVPGTAGGASGEPFRVVLAETLNGLFSGPAAQGGWAVAAALCAGLVALRRTSFGHLERL</sequence>
<dbReference type="Pfam" id="PF13490">
    <property type="entry name" value="zf-HC2"/>
    <property type="match status" value="1"/>
</dbReference>
<keyword evidence="3" id="KW-1133">Transmembrane helix</keyword>
<organism evidence="5 6">
    <name type="scientific">Streptomyces ovatisporus</name>
    <dbReference type="NCBI Taxonomy" id="1128682"/>
    <lineage>
        <taxon>Bacteria</taxon>
        <taxon>Bacillati</taxon>
        <taxon>Actinomycetota</taxon>
        <taxon>Actinomycetes</taxon>
        <taxon>Kitasatosporales</taxon>
        <taxon>Streptomycetaceae</taxon>
        <taxon>Streptomyces</taxon>
    </lineage>
</organism>
<reference evidence="6" key="1">
    <citation type="journal article" date="2019" name="Int. J. Syst. Evol. Microbiol.">
        <title>The Global Catalogue of Microorganisms (GCM) 10K type strain sequencing project: providing services to taxonomists for standard genome sequencing and annotation.</title>
        <authorList>
            <consortium name="The Broad Institute Genomics Platform"/>
            <consortium name="The Broad Institute Genome Sequencing Center for Infectious Disease"/>
            <person name="Wu L."/>
            <person name="Ma J."/>
        </authorList>
    </citation>
    <scope>NUCLEOTIDE SEQUENCE [LARGE SCALE GENOMIC DNA]</scope>
    <source>
        <strain evidence="6">CGMCC 4.7357</strain>
    </source>
</reference>
<evidence type="ECO:0000313" key="6">
    <source>
        <dbReference type="Proteomes" id="UP001595997"/>
    </source>
</evidence>
<feature type="transmembrane region" description="Helical" evidence="3">
    <location>
        <begin position="182"/>
        <end position="207"/>
    </location>
</feature>
<evidence type="ECO:0000259" key="4">
    <source>
        <dbReference type="Pfam" id="PF13490"/>
    </source>
</evidence>
<keyword evidence="2" id="KW-0804">Transcription</keyword>
<feature type="transmembrane region" description="Helical" evidence="3">
    <location>
        <begin position="115"/>
        <end position="134"/>
    </location>
</feature>
<proteinExistence type="predicted"/>
<gene>
    <name evidence="5" type="ORF">ACFPA8_20075</name>
</gene>
<dbReference type="InterPro" id="IPR027383">
    <property type="entry name" value="Znf_put"/>
</dbReference>
<keyword evidence="3" id="KW-0812">Transmembrane</keyword>
<dbReference type="InterPro" id="IPR041916">
    <property type="entry name" value="Anti_sigma_zinc_sf"/>
</dbReference>
<feature type="transmembrane region" description="Helical" evidence="3">
    <location>
        <begin position="213"/>
        <end position="231"/>
    </location>
</feature>
<accession>A0ABV9ACW2</accession>
<feature type="transmembrane region" description="Helical" evidence="3">
    <location>
        <begin position="288"/>
        <end position="306"/>
    </location>
</feature>
<dbReference type="Gene3D" id="1.10.10.1320">
    <property type="entry name" value="Anti-sigma factor, zinc-finger domain"/>
    <property type="match status" value="1"/>
</dbReference>
<evidence type="ECO:0000256" key="2">
    <source>
        <dbReference type="ARBA" id="ARBA00023163"/>
    </source>
</evidence>
<evidence type="ECO:0000313" key="5">
    <source>
        <dbReference type="EMBL" id="MFC4496428.1"/>
    </source>
</evidence>
<dbReference type="RefSeq" id="WP_386450404.1">
    <property type="nucleotide sequence ID" value="NZ_JBHSFH010000010.1"/>
</dbReference>
<keyword evidence="6" id="KW-1185">Reference proteome</keyword>
<dbReference type="EMBL" id="JBHSFH010000010">
    <property type="protein sequence ID" value="MFC4496428.1"/>
    <property type="molecule type" value="Genomic_DNA"/>
</dbReference>
<feature type="transmembrane region" description="Helical" evidence="3">
    <location>
        <begin position="140"/>
        <end position="161"/>
    </location>
</feature>
<comment type="caution">
    <text evidence="5">The sequence shown here is derived from an EMBL/GenBank/DDBJ whole genome shotgun (WGS) entry which is preliminary data.</text>
</comment>
<evidence type="ECO:0000256" key="1">
    <source>
        <dbReference type="ARBA" id="ARBA00023015"/>
    </source>
</evidence>
<protein>
    <submittedName>
        <fullName evidence="5">Zf-HC2 domain-containing protein</fullName>
    </submittedName>
</protein>
<keyword evidence="1" id="KW-0805">Transcription regulation</keyword>
<evidence type="ECO:0000256" key="3">
    <source>
        <dbReference type="SAM" id="Phobius"/>
    </source>
</evidence>
<name>A0ABV9ACW2_9ACTN</name>
<keyword evidence="3" id="KW-0472">Membrane</keyword>
<feature type="domain" description="Putative zinc-finger" evidence="4">
    <location>
        <begin position="18"/>
        <end position="44"/>
    </location>
</feature>
<dbReference type="Proteomes" id="UP001595997">
    <property type="component" value="Unassembled WGS sequence"/>
</dbReference>